<proteinExistence type="inferred from homology"/>
<comment type="caution">
    <text evidence="4">The sequence shown here is derived from an EMBL/GenBank/DDBJ whole genome shotgun (WGS) entry which is preliminary data.</text>
</comment>
<dbReference type="Pfam" id="PF18912">
    <property type="entry name" value="DZR_2"/>
    <property type="match status" value="1"/>
</dbReference>
<dbReference type="Pfam" id="PF00156">
    <property type="entry name" value="Pribosyltran"/>
    <property type="match status" value="1"/>
</dbReference>
<accession>A0A1F5PXU3</accession>
<evidence type="ECO:0000259" key="3">
    <source>
        <dbReference type="Pfam" id="PF18912"/>
    </source>
</evidence>
<gene>
    <name evidence="4" type="ORF">A3B10_04520</name>
</gene>
<evidence type="ECO:0000259" key="2">
    <source>
        <dbReference type="Pfam" id="PF00156"/>
    </source>
</evidence>
<dbReference type="InterPro" id="IPR051910">
    <property type="entry name" value="ComF/GntX_DNA_util-trans"/>
</dbReference>
<dbReference type="Gene3D" id="3.40.50.2020">
    <property type="match status" value="1"/>
</dbReference>
<dbReference type="InterPro" id="IPR000836">
    <property type="entry name" value="PRTase_dom"/>
</dbReference>
<dbReference type="STRING" id="1817841.A3B10_04520"/>
<feature type="domain" description="Phosphoribosyltransferase" evidence="2">
    <location>
        <begin position="146"/>
        <end position="228"/>
    </location>
</feature>
<dbReference type="Proteomes" id="UP000177281">
    <property type="component" value="Unassembled WGS sequence"/>
</dbReference>
<dbReference type="CDD" id="cd06223">
    <property type="entry name" value="PRTases_typeI"/>
    <property type="match status" value="1"/>
</dbReference>
<dbReference type="PANTHER" id="PTHR47505">
    <property type="entry name" value="DNA UTILIZATION PROTEIN YHGH"/>
    <property type="match status" value="1"/>
</dbReference>
<dbReference type="InterPro" id="IPR029057">
    <property type="entry name" value="PRTase-like"/>
</dbReference>
<dbReference type="InterPro" id="IPR044005">
    <property type="entry name" value="DZR_2"/>
</dbReference>
<comment type="similarity">
    <text evidence="1">Belongs to the ComF/GntX family.</text>
</comment>
<evidence type="ECO:0008006" key="6">
    <source>
        <dbReference type="Google" id="ProtNLM"/>
    </source>
</evidence>
<protein>
    <recommendedName>
        <fullName evidence="6">Phosphoribosyltransferase domain-containing protein</fullName>
    </recommendedName>
</protein>
<dbReference type="SUPFAM" id="SSF53271">
    <property type="entry name" value="PRTase-like"/>
    <property type="match status" value="1"/>
</dbReference>
<organism evidence="4 5">
    <name type="scientific">Candidatus Doudnabacteria bacterium RIFCSPLOWO2_01_FULL_44_21</name>
    <dbReference type="NCBI Taxonomy" id="1817841"/>
    <lineage>
        <taxon>Bacteria</taxon>
        <taxon>Candidatus Doudnaibacteriota</taxon>
    </lineage>
</organism>
<evidence type="ECO:0000256" key="1">
    <source>
        <dbReference type="ARBA" id="ARBA00008007"/>
    </source>
</evidence>
<evidence type="ECO:0000313" key="5">
    <source>
        <dbReference type="Proteomes" id="UP000177281"/>
    </source>
</evidence>
<feature type="domain" description="Double zinc ribbon" evidence="3">
    <location>
        <begin position="14"/>
        <end position="65"/>
    </location>
</feature>
<evidence type="ECO:0000313" key="4">
    <source>
        <dbReference type="EMBL" id="OGE94745.1"/>
    </source>
</evidence>
<reference evidence="4 5" key="1">
    <citation type="journal article" date="2016" name="Nat. Commun.">
        <title>Thousands of microbial genomes shed light on interconnected biogeochemical processes in an aquifer system.</title>
        <authorList>
            <person name="Anantharaman K."/>
            <person name="Brown C.T."/>
            <person name="Hug L.A."/>
            <person name="Sharon I."/>
            <person name="Castelle C.J."/>
            <person name="Probst A.J."/>
            <person name="Thomas B.C."/>
            <person name="Singh A."/>
            <person name="Wilkins M.J."/>
            <person name="Karaoz U."/>
            <person name="Brodie E.L."/>
            <person name="Williams K.H."/>
            <person name="Hubbard S.S."/>
            <person name="Banfield J.F."/>
        </authorList>
    </citation>
    <scope>NUCLEOTIDE SEQUENCE [LARGE SCALE GENOMIC DNA]</scope>
</reference>
<dbReference type="PANTHER" id="PTHR47505:SF1">
    <property type="entry name" value="DNA UTILIZATION PROTEIN YHGH"/>
    <property type="match status" value="1"/>
</dbReference>
<sequence length="236" mass="26692">MSLIENFKKLGRGMLDLVFPVSCLVCGRDGTFLCAESQGQLARLEKQKCLVCQKPSPFGKTHPDCVSKNTVDGAIAALTYKNRDVHNVIEVFKYKFVSDLAKPLAQLIIQAIQRQNLQEYFHDFVIIPVPLHPRRLNWRGFNQSKLLASELALQLHLTVNYQLVNRIKFTKPQVKFNAEERKKNLENAFNLNSEIKNQKFLLVDDLVTSGATANELAKLLKKSKAAEVWMISAAHG</sequence>
<dbReference type="AlphaFoldDB" id="A0A1F5PXU3"/>
<dbReference type="EMBL" id="MFFB01000010">
    <property type="protein sequence ID" value="OGE94745.1"/>
    <property type="molecule type" value="Genomic_DNA"/>
</dbReference>
<name>A0A1F5PXU3_9BACT</name>